<dbReference type="RefSeq" id="WP_068582777.1">
    <property type="nucleotide sequence ID" value="NZ_FTNK01000003.1"/>
</dbReference>
<protein>
    <recommendedName>
        <fullName evidence="3">Phage gp6-like head-tail connector protein</fullName>
    </recommendedName>
</protein>
<dbReference type="Gene3D" id="1.10.246.150">
    <property type="match status" value="1"/>
</dbReference>
<proteinExistence type="predicted"/>
<dbReference type="InterPro" id="IPR036558">
    <property type="entry name" value="YqbG-like_sf"/>
</dbReference>
<keyword evidence="2" id="KW-1185">Reference proteome</keyword>
<reference evidence="1 2" key="1">
    <citation type="submission" date="2017-01" db="EMBL/GenBank/DDBJ databases">
        <authorList>
            <person name="Varghese N."/>
            <person name="Submissions S."/>
        </authorList>
    </citation>
    <scope>NUCLEOTIDE SEQUENCE [LARGE SCALE GENOMIC DNA]</scope>
    <source>
        <strain evidence="1 2">ATCC 23464</strain>
    </source>
</reference>
<evidence type="ECO:0000313" key="1">
    <source>
        <dbReference type="EMBL" id="SIQ68040.1"/>
    </source>
</evidence>
<evidence type="ECO:0008006" key="3">
    <source>
        <dbReference type="Google" id="ProtNLM"/>
    </source>
</evidence>
<dbReference type="SUPFAM" id="SSF116915">
    <property type="entry name" value="Hypothetical protein YqbG"/>
    <property type="match status" value="1"/>
</dbReference>
<dbReference type="InterPro" id="IPR053746">
    <property type="entry name" value="Viral_HT_Connector_Assembly"/>
</dbReference>
<name>A0ABY1JS97_9BACL</name>
<comment type="caution">
    <text evidence="1">The sequence shown here is derived from an EMBL/GenBank/DDBJ whole genome shotgun (WGS) entry which is preliminary data.</text>
</comment>
<gene>
    <name evidence="1" type="ORF">SAMN05421578_103334</name>
</gene>
<sequence>MLTTIERFKSIQPYDDGSTDDMIMLQISAASSRIEQHCKRSFKKQSYSERVSGYHNSKYINLRNYPIDSISEMNVEGYEILDEGRIYHSHGWPQGDHNIKVTYVGGYILPTDGTVDKPRTLPEPLELACLLYVQSLMRTPGIKSERVGDISVGYSDDSDSLPPAVASLISPYVGRWV</sequence>
<organism evidence="1 2">
    <name type="scientific">Paenibacillus macquariensis</name>
    <dbReference type="NCBI Taxonomy" id="948756"/>
    <lineage>
        <taxon>Bacteria</taxon>
        <taxon>Bacillati</taxon>
        <taxon>Bacillota</taxon>
        <taxon>Bacilli</taxon>
        <taxon>Bacillales</taxon>
        <taxon>Paenibacillaceae</taxon>
        <taxon>Paenibacillus</taxon>
    </lineage>
</organism>
<dbReference type="Proteomes" id="UP000186666">
    <property type="component" value="Unassembled WGS sequence"/>
</dbReference>
<accession>A0ABY1JS97</accession>
<dbReference type="EMBL" id="FTNK01000003">
    <property type="protein sequence ID" value="SIQ68040.1"/>
    <property type="molecule type" value="Genomic_DNA"/>
</dbReference>
<evidence type="ECO:0000313" key="2">
    <source>
        <dbReference type="Proteomes" id="UP000186666"/>
    </source>
</evidence>